<dbReference type="InterPro" id="IPR011059">
    <property type="entry name" value="Metal-dep_hydrolase_composite"/>
</dbReference>
<dbReference type="AlphaFoldDB" id="A0A017T7Q8"/>
<evidence type="ECO:0000313" key="3">
    <source>
        <dbReference type="EMBL" id="EYF04845.1"/>
    </source>
</evidence>
<evidence type="ECO:0000313" key="4">
    <source>
        <dbReference type="Proteomes" id="UP000019678"/>
    </source>
</evidence>
<keyword evidence="4" id="KW-1185">Reference proteome</keyword>
<feature type="domain" description="Amidohydrolase-related" evidence="2">
    <location>
        <begin position="116"/>
        <end position="449"/>
    </location>
</feature>
<dbReference type="EMBL" id="ASRX01000029">
    <property type="protein sequence ID" value="EYF04845.1"/>
    <property type="molecule type" value="Genomic_DNA"/>
</dbReference>
<dbReference type="InterPro" id="IPR006680">
    <property type="entry name" value="Amidohydro-rel"/>
</dbReference>
<dbReference type="InterPro" id="IPR051781">
    <property type="entry name" value="Metallo-dep_Hydrolase"/>
</dbReference>
<evidence type="ECO:0000259" key="2">
    <source>
        <dbReference type="Pfam" id="PF01979"/>
    </source>
</evidence>
<dbReference type="InterPro" id="IPR032466">
    <property type="entry name" value="Metal_Hydrolase"/>
</dbReference>
<dbReference type="PANTHER" id="PTHR43135">
    <property type="entry name" value="ALPHA-D-RIBOSE 1-METHYLPHOSPHONATE 5-TRIPHOSPHATE DIPHOSPHATASE"/>
    <property type="match status" value="1"/>
</dbReference>
<accession>A0A017T7Q8</accession>
<dbReference type="PANTHER" id="PTHR43135:SF3">
    <property type="entry name" value="ALPHA-D-RIBOSE 1-METHYLPHOSPHONATE 5-TRIPHOSPHATE DIPHOSPHATASE"/>
    <property type="match status" value="1"/>
</dbReference>
<dbReference type="eggNOG" id="COG1228">
    <property type="taxonomic scope" value="Bacteria"/>
</dbReference>
<feature type="compositionally biased region" description="Gly residues" evidence="1">
    <location>
        <begin position="36"/>
        <end position="55"/>
    </location>
</feature>
<dbReference type="GO" id="GO:0016810">
    <property type="term" value="F:hydrolase activity, acting on carbon-nitrogen (but not peptide) bonds"/>
    <property type="evidence" value="ECO:0007669"/>
    <property type="project" value="InterPro"/>
</dbReference>
<keyword evidence="3" id="KW-0378">Hydrolase</keyword>
<dbReference type="Pfam" id="PF01979">
    <property type="entry name" value="Amidohydro_1"/>
    <property type="match status" value="1"/>
</dbReference>
<gene>
    <name evidence="3" type="ORF">CAP_3871</name>
</gene>
<reference evidence="3 4" key="1">
    <citation type="submission" date="2013-05" db="EMBL/GenBank/DDBJ databases">
        <title>Genome assembly of Chondromyces apiculatus DSM 436.</title>
        <authorList>
            <person name="Sharma G."/>
            <person name="Khatri I."/>
            <person name="Kaur C."/>
            <person name="Mayilraj S."/>
            <person name="Subramanian S."/>
        </authorList>
    </citation>
    <scope>NUCLEOTIDE SEQUENCE [LARGE SCALE GENOMIC DNA]</scope>
    <source>
        <strain evidence="3 4">DSM 436</strain>
    </source>
</reference>
<feature type="region of interest" description="Disordered" evidence="1">
    <location>
        <begin position="11"/>
        <end position="55"/>
    </location>
</feature>
<evidence type="ECO:0000256" key="1">
    <source>
        <dbReference type="SAM" id="MobiDB-lite"/>
    </source>
</evidence>
<sequence length="452" mass="47674">MASTILATVHCGSGNNEGTPGGTGGGTSTSTTTGTDGTGGTGGTGDTGGDGGAGGAECTTADKAIRLGKLVNPEDGSVINQAIVVIHDDRISYVGADETQIPCGASIIDWSAFTGLPGLVDAHVHFSYQTDQEPGTLPWARTTWLHNNNPYKLVDLARGAAVATLKTGVTTAIDKGARDYVINTLRAEIAAGELNGPRIFTAYGGISNYKFPSSVPAEELTGWVHLQKLRGADLVKVWADRCSDQTLDCVPTFTFDELKLLVDTSHQEGLPIAIHAYHGDTAKLAILAGPDSVEHPEGIDAVDCGTMIDKGTIYVPTIDHNRYYNDNLAFFGYAPELEAQFDEYIQENLATATQAHQLGVQMAMGSDAVFTGFGQNTHELTWLVQAGMTPLEALRAATLHGAQSMGLQDEIGRVAVGYYADIIAVEGDPLTDVNVVINNVREVMMGGRVADF</sequence>
<dbReference type="STRING" id="1192034.CAP_3871"/>
<dbReference type="OrthoDB" id="9782972at2"/>
<dbReference type="Proteomes" id="UP000019678">
    <property type="component" value="Unassembled WGS sequence"/>
</dbReference>
<dbReference type="Gene3D" id="2.30.40.10">
    <property type="entry name" value="Urease, subunit C, domain 1"/>
    <property type="match status" value="1"/>
</dbReference>
<organism evidence="3 4">
    <name type="scientific">Chondromyces apiculatus DSM 436</name>
    <dbReference type="NCBI Taxonomy" id="1192034"/>
    <lineage>
        <taxon>Bacteria</taxon>
        <taxon>Pseudomonadati</taxon>
        <taxon>Myxococcota</taxon>
        <taxon>Polyangia</taxon>
        <taxon>Polyangiales</taxon>
        <taxon>Polyangiaceae</taxon>
        <taxon>Chondromyces</taxon>
    </lineage>
</organism>
<comment type="caution">
    <text evidence="3">The sequence shown here is derived from an EMBL/GenBank/DDBJ whole genome shotgun (WGS) entry which is preliminary data.</text>
</comment>
<dbReference type="SUPFAM" id="SSF51556">
    <property type="entry name" value="Metallo-dependent hydrolases"/>
    <property type="match status" value="1"/>
</dbReference>
<dbReference type="SUPFAM" id="SSF51338">
    <property type="entry name" value="Composite domain of metallo-dependent hydrolases"/>
    <property type="match status" value="1"/>
</dbReference>
<dbReference type="Gene3D" id="3.20.20.140">
    <property type="entry name" value="Metal-dependent hydrolases"/>
    <property type="match status" value="1"/>
</dbReference>
<protein>
    <submittedName>
        <fullName evidence="3">Amidohydrolase</fullName>
    </submittedName>
</protein>
<proteinExistence type="predicted"/>
<dbReference type="RefSeq" id="WP_156040958.1">
    <property type="nucleotide sequence ID" value="NZ_ASRX01000029.1"/>
</dbReference>
<name>A0A017T7Q8_9BACT</name>